<dbReference type="PANTHER" id="PTHR43054">
    <property type="match status" value="1"/>
</dbReference>
<evidence type="ECO:0000256" key="1">
    <source>
        <dbReference type="SAM" id="MobiDB-lite"/>
    </source>
</evidence>
<dbReference type="RefSeq" id="WP_179899294.1">
    <property type="nucleotide sequence ID" value="NZ_JACBXV010000001.1"/>
</dbReference>
<dbReference type="SUPFAM" id="SSF51735">
    <property type="entry name" value="NAD(P)-binding Rossmann-fold domains"/>
    <property type="match status" value="1"/>
</dbReference>
<feature type="domain" description="GFO/IDH/MocA-like oxidoreductase" evidence="3">
    <location>
        <begin position="192"/>
        <end position="263"/>
    </location>
</feature>
<dbReference type="InterPro" id="IPR036291">
    <property type="entry name" value="NAD(P)-bd_dom_sf"/>
</dbReference>
<feature type="region of interest" description="Disordered" evidence="1">
    <location>
        <begin position="1"/>
        <end position="31"/>
    </location>
</feature>
<accession>A0A853EEX1</accession>
<reference evidence="4 5" key="1">
    <citation type="submission" date="2020-07" db="EMBL/GenBank/DDBJ databases">
        <title>MOT database genomes.</title>
        <authorList>
            <person name="Joseph S."/>
            <person name="Aduse-Opoku J."/>
            <person name="Hashim A."/>
            <person name="Wade W."/>
            <person name="Curtis M."/>
        </authorList>
    </citation>
    <scope>NUCLEOTIDE SEQUENCE [LARGE SCALE GENOMIC DNA]</scope>
    <source>
        <strain evidence="4 5">WMus004</strain>
    </source>
</reference>
<evidence type="ECO:0000313" key="4">
    <source>
        <dbReference type="EMBL" id="NYS67943.1"/>
    </source>
</evidence>
<dbReference type="PANTHER" id="PTHR43054:SF1">
    <property type="entry name" value="SCYLLO-INOSITOL 2-DEHYDROGENASE (NADP(+)) IOLU"/>
    <property type="match status" value="1"/>
</dbReference>
<proteinExistence type="predicted"/>
<dbReference type="Proteomes" id="UP000572528">
    <property type="component" value="Unassembled WGS sequence"/>
</dbReference>
<dbReference type="AlphaFoldDB" id="A0A853EEX1"/>
<dbReference type="GO" id="GO:0000166">
    <property type="term" value="F:nucleotide binding"/>
    <property type="evidence" value="ECO:0007669"/>
    <property type="project" value="InterPro"/>
</dbReference>
<evidence type="ECO:0000259" key="3">
    <source>
        <dbReference type="Pfam" id="PF22725"/>
    </source>
</evidence>
<organism evidence="4 5">
    <name type="scientific">Actinomyces bowdenii</name>
    <dbReference type="NCBI Taxonomy" id="131109"/>
    <lineage>
        <taxon>Bacteria</taxon>
        <taxon>Bacillati</taxon>
        <taxon>Actinomycetota</taxon>
        <taxon>Actinomycetes</taxon>
        <taxon>Actinomycetales</taxon>
        <taxon>Actinomycetaceae</taxon>
        <taxon>Actinomyces</taxon>
    </lineage>
</organism>
<dbReference type="Pfam" id="PF22725">
    <property type="entry name" value="GFO_IDH_MocA_C3"/>
    <property type="match status" value="1"/>
</dbReference>
<dbReference type="SUPFAM" id="SSF55347">
    <property type="entry name" value="Glyceraldehyde-3-phosphate dehydrogenase-like, C-terminal domain"/>
    <property type="match status" value="1"/>
</dbReference>
<dbReference type="Gene3D" id="3.40.50.720">
    <property type="entry name" value="NAD(P)-binding Rossmann-like Domain"/>
    <property type="match status" value="1"/>
</dbReference>
<dbReference type="Pfam" id="PF01408">
    <property type="entry name" value="GFO_IDH_MocA"/>
    <property type="match status" value="1"/>
</dbReference>
<gene>
    <name evidence="4" type="ORF">HZZ05_00015</name>
</gene>
<comment type="caution">
    <text evidence="4">The sequence shown here is derived from an EMBL/GenBank/DDBJ whole genome shotgun (WGS) entry which is preliminary data.</text>
</comment>
<evidence type="ECO:0000313" key="5">
    <source>
        <dbReference type="Proteomes" id="UP000572528"/>
    </source>
</evidence>
<sequence length="379" mass="40144">MVSTALPDTGPDADPAATAAPDPAIDPATEPATEPVRFGVVGAGFIAQWFAEAVAQEPAARIVAVASARPERARDFAQRHGVPHAHAGFDEMLHAHGPSSADPIDVVYIASPNTLHAAQTIASLEAGFHVLVEKPFALSPIEAKAMVESARVAGRFLMEAWLPAFEPGVARLREVLPRLGRVHRAVLVKEQFSSRMGAYRAGELPAVLDPARGGGSLMDLGVYPVSLAIHLFGTPDRVTATGQLLDSGADSHGTVVLSYEHGPHRGLEVVCLHSKTSVGAIDSVIAAEQAAVVIDDCQWPRRIELRGPRGQEPRALLEDLSVRRRGPQLAYELAEVCRLVGSGAHQAGLHPLYASLAAVDVLSQARAQVGIRFPEDLQA</sequence>
<dbReference type="InterPro" id="IPR000683">
    <property type="entry name" value="Gfo/Idh/MocA-like_OxRdtase_N"/>
</dbReference>
<protein>
    <submittedName>
        <fullName evidence="4">Gfo/Idh/MocA family oxidoreductase</fullName>
    </submittedName>
</protein>
<dbReference type="EMBL" id="JACBXV010000001">
    <property type="protein sequence ID" value="NYS67943.1"/>
    <property type="molecule type" value="Genomic_DNA"/>
</dbReference>
<dbReference type="Gene3D" id="3.30.360.10">
    <property type="entry name" value="Dihydrodipicolinate Reductase, domain 2"/>
    <property type="match status" value="1"/>
</dbReference>
<dbReference type="InterPro" id="IPR055170">
    <property type="entry name" value="GFO_IDH_MocA-like_dom"/>
</dbReference>
<name>A0A853EEX1_9ACTO</name>
<evidence type="ECO:0000259" key="2">
    <source>
        <dbReference type="Pfam" id="PF01408"/>
    </source>
</evidence>
<feature type="domain" description="Gfo/Idh/MocA-like oxidoreductase N-terminal" evidence="2">
    <location>
        <begin position="36"/>
        <end position="158"/>
    </location>
</feature>